<reference evidence="4" key="1">
    <citation type="journal article" date="2014" name="Front. Microbiol.">
        <title>High frequency of phylogenetically diverse reductive dehalogenase-homologous genes in deep subseafloor sedimentary metagenomes.</title>
        <authorList>
            <person name="Kawai M."/>
            <person name="Futagami T."/>
            <person name="Toyoda A."/>
            <person name="Takaki Y."/>
            <person name="Nishi S."/>
            <person name="Hori S."/>
            <person name="Arai W."/>
            <person name="Tsubouchi T."/>
            <person name="Morono Y."/>
            <person name="Uchiyama I."/>
            <person name="Ito T."/>
            <person name="Fujiyama A."/>
            <person name="Inagaki F."/>
            <person name="Takami H."/>
        </authorList>
    </citation>
    <scope>NUCLEOTIDE SEQUENCE</scope>
    <source>
        <strain evidence="4">Expedition CK06-06</strain>
    </source>
</reference>
<dbReference type="InterPro" id="IPR054612">
    <property type="entry name" value="Phage_capsid-like_C"/>
</dbReference>
<dbReference type="Gene3D" id="3.30.2320.10">
    <property type="entry name" value="hypothetical protein PF0899 domain"/>
    <property type="match status" value="1"/>
</dbReference>
<dbReference type="EMBL" id="BART01011439">
    <property type="protein sequence ID" value="GAG85108.1"/>
    <property type="molecule type" value="Genomic_DNA"/>
</dbReference>
<feature type="non-terminal residue" evidence="4">
    <location>
        <position position="1"/>
    </location>
</feature>
<accession>X1BM06</accession>
<comment type="caution">
    <text evidence="4">The sequence shown here is derived from an EMBL/GenBank/DDBJ whole genome shotgun (WGS) entry which is preliminary data.</text>
</comment>
<feature type="domain" description="Phage capsid-like C-terminal" evidence="3">
    <location>
        <begin position="2"/>
        <end position="145"/>
    </location>
</feature>
<dbReference type="InterPro" id="IPR024455">
    <property type="entry name" value="Phage_capsid"/>
</dbReference>
<dbReference type="NCBIfam" id="TIGR01554">
    <property type="entry name" value="major_cap_HK97"/>
    <property type="match status" value="1"/>
</dbReference>
<evidence type="ECO:0000256" key="1">
    <source>
        <dbReference type="ARBA" id="ARBA00004328"/>
    </source>
</evidence>
<comment type="subcellular location">
    <subcellularLocation>
        <location evidence="1">Virion</location>
    </subcellularLocation>
</comment>
<name>X1BM06_9ZZZZ</name>
<proteinExistence type="predicted"/>
<evidence type="ECO:0000259" key="3">
    <source>
        <dbReference type="Pfam" id="PF05065"/>
    </source>
</evidence>
<organism evidence="4">
    <name type="scientific">marine sediment metagenome</name>
    <dbReference type="NCBI Taxonomy" id="412755"/>
    <lineage>
        <taxon>unclassified sequences</taxon>
        <taxon>metagenomes</taxon>
        <taxon>ecological metagenomes</taxon>
    </lineage>
</organism>
<evidence type="ECO:0000313" key="4">
    <source>
        <dbReference type="EMBL" id="GAG85108.1"/>
    </source>
</evidence>
<dbReference type="Gene3D" id="3.30.2400.10">
    <property type="entry name" value="Major capsid protein gp5"/>
    <property type="match status" value="1"/>
</dbReference>
<dbReference type="AlphaFoldDB" id="X1BM06"/>
<evidence type="ECO:0000256" key="2">
    <source>
        <dbReference type="ARBA" id="ARBA00022844"/>
    </source>
</evidence>
<dbReference type="GO" id="GO:0044423">
    <property type="term" value="C:virion component"/>
    <property type="evidence" value="ECO:0007669"/>
    <property type="project" value="UniProtKB-KW"/>
</dbReference>
<gene>
    <name evidence="4" type="ORF">S01H4_24373</name>
</gene>
<dbReference type="Pfam" id="PF05065">
    <property type="entry name" value="Phage_capsid"/>
    <property type="match status" value="1"/>
</dbReference>
<protein>
    <recommendedName>
        <fullName evidence="3">Phage capsid-like C-terminal domain-containing protein</fullName>
    </recommendedName>
</protein>
<keyword evidence="2" id="KW-0946">Virion</keyword>
<sequence>NFTGLLNTAGVLAQVWNTDILTTTRQAITTLMVTGRSIATAWVMHPSDWETIDLLQDNDGRYYYGGPLRPGPRTLWGLPVVQNQQMAQGSALLGNWRKAVVWDRERSNISVSDSHEDFFIRNMVAILAEMRAAFGVIRPSGFILVDLLAGS</sequence>
<dbReference type="SUPFAM" id="SSF56563">
    <property type="entry name" value="Major capsid protein gp5"/>
    <property type="match status" value="1"/>
</dbReference>